<dbReference type="PANTHER" id="PTHR44591">
    <property type="entry name" value="STRESS RESPONSE REGULATOR PROTEIN 1"/>
    <property type="match status" value="1"/>
</dbReference>
<reference evidence="3" key="1">
    <citation type="submission" date="2018-06" db="EMBL/GenBank/DDBJ databases">
        <authorList>
            <person name="Zhirakovskaya E."/>
        </authorList>
    </citation>
    <scope>NUCLEOTIDE SEQUENCE</scope>
</reference>
<dbReference type="InterPro" id="IPR011006">
    <property type="entry name" value="CheY-like_superfamily"/>
</dbReference>
<dbReference type="Gene3D" id="3.40.50.2300">
    <property type="match status" value="1"/>
</dbReference>
<evidence type="ECO:0000259" key="2">
    <source>
        <dbReference type="PROSITE" id="PS50110"/>
    </source>
</evidence>
<evidence type="ECO:0000313" key="3">
    <source>
        <dbReference type="EMBL" id="VAW12740.1"/>
    </source>
</evidence>
<accession>A0A3B0T7A8</accession>
<keyword evidence="1" id="KW-0597">Phosphoprotein</keyword>
<dbReference type="SUPFAM" id="SSF52172">
    <property type="entry name" value="CheY-like"/>
    <property type="match status" value="1"/>
</dbReference>
<gene>
    <name evidence="3" type="ORF">MNBD_ALPHA09-415</name>
</gene>
<evidence type="ECO:0000256" key="1">
    <source>
        <dbReference type="ARBA" id="ARBA00022553"/>
    </source>
</evidence>
<dbReference type="CDD" id="cd00156">
    <property type="entry name" value="REC"/>
    <property type="match status" value="1"/>
</dbReference>
<organism evidence="3">
    <name type="scientific">hydrothermal vent metagenome</name>
    <dbReference type="NCBI Taxonomy" id="652676"/>
    <lineage>
        <taxon>unclassified sequences</taxon>
        <taxon>metagenomes</taxon>
        <taxon>ecological metagenomes</taxon>
    </lineage>
</organism>
<dbReference type="EMBL" id="UOEM01000052">
    <property type="protein sequence ID" value="VAW12740.1"/>
    <property type="molecule type" value="Genomic_DNA"/>
</dbReference>
<feature type="domain" description="Response regulatory" evidence="2">
    <location>
        <begin position="8"/>
        <end position="127"/>
    </location>
</feature>
<sequence length="152" mass="16373">MRDFSKLDILVVENNAHMRKVLVAILDAFGVERVLEAENSLGGFSLIATEEIDLVLLDFFLGDHDGHDIVELLRGEKPCPNHDVPIIIVTAAPLHPRVLSAKAIGADAILGKPLMPVELYECMVAVLEARAAGLDIGEAADRKTPVTRTATG</sequence>
<dbReference type="PANTHER" id="PTHR44591:SF3">
    <property type="entry name" value="RESPONSE REGULATORY DOMAIN-CONTAINING PROTEIN"/>
    <property type="match status" value="1"/>
</dbReference>
<dbReference type="SMART" id="SM00448">
    <property type="entry name" value="REC"/>
    <property type="match status" value="1"/>
</dbReference>
<protein>
    <recommendedName>
        <fullName evidence="2">Response regulatory domain-containing protein</fullName>
    </recommendedName>
</protein>
<dbReference type="AlphaFoldDB" id="A0A3B0T7A8"/>
<name>A0A3B0T7A8_9ZZZZ</name>
<dbReference type="Pfam" id="PF00072">
    <property type="entry name" value="Response_reg"/>
    <property type="match status" value="1"/>
</dbReference>
<dbReference type="InterPro" id="IPR001789">
    <property type="entry name" value="Sig_transdc_resp-reg_receiver"/>
</dbReference>
<dbReference type="InterPro" id="IPR050595">
    <property type="entry name" value="Bact_response_regulator"/>
</dbReference>
<dbReference type="GO" id="GO:0000160">
    <property type="term" value="P:phosphorelay signal transduction system"/>
    <property type="evidence" value="ECO:0007669"/>
    <property type="project" value="InterPro"/>
</dbReference>
<proteinExistence type="predicted"/>
<dbReference type="PROSITE" id="PS50110">
    <property type="entry name" value="RESPONSE_REGULATORY"/>
    <property type="match status" value="1"/>
</dbReference>